<organism evidence="3 4">
    <name type="scientific">Digitaria exilis</name>
    <dbReference type="NCBI Taxonomy" id="1010633"/>
    <lineage>
        <taxon>Eukaryota</taxon>
        <taxon>Viridiplantae</taxon>
        <taxon>Streptophyta</taxon>
        <taxon>Embryophyta</taxon>
        <taxon>Tracheophyta</taxon>
        <taxon>Spermatophyta</taxon>
        <taxon>Magnoliopsida</taxon>
        <taxon>Liliopsida</taxon>
        <taxon>Poales</taxon>
        <taxon>Poaceae</taxon>
        <taxon>PACMAD clade</taxon>
        <taxon>Panicoideae</taxon>
        <taxon>Panicodae</taxon>
        <taxon>Paniceae</taxon>
        <taxon>Anthephorinae</taxon>
        <taxon>Digitaria</taxon>
    </lineage>
</organism>
<dbReference type="InterPro" id="IPR003169">
    <property type="entry name" value="GYF"/>
</dbReference>
<dbReference type="InterPro" id="IPR045894">
    <property type="entry name" value="At5g08430-like"/>
</dbReference>
<dbReference type="Pfam" id="PF02213">
    <property type="entry name" value="GYF"/>
    <property type="match status" value="1"/>
</dbReference>
<gene>
    <name evidence="3" type="ORF">HU200_067093</name>
</gene>
<evidence type="ECO:0000259" key="2">
    <source>
        <dbReference type="PROSITE" id="PS50829"/>
    </source>
</evidence>
<dbReference type="PROSITE" id="PS50829">
    <property type="entry name" value="GYF"/>
    <property type="match status" value="1"/>
</dbReference>
<dbReference type="PANTHER" id="PTHR46851">
    <property type="entry name" value="OS01G0884500 PROTEIN"/>
    <property type="match status" value="1"/>
</dbReference>
<evidence type="ECO:0000313" key="3">
    <source>
        <dbReference type="EMBL" id="KAF8642716.1"/>
    </source>
</evidence>
<proteinExistence type="predicted"/>
<dbReference type="OrthoDB" id="1870062at2759"/>
<dbReference type="InterPro" id="IPR035445">
    <property type="entry name" value="GYF-like_dom_sf"/>
</dbReference>
<keyword evidence="4" id="KW-1185">Reference proteome</keyword>
<feature type="domain" description="GYF" evidence="2">
    <location>
        <begin position="262"/>
        <end position="316"/>
    </location>
</feature>
<feature type="region of interest" description="Disordered" evidence="1">
    <location>
        <begin position="141"/>
        <end position="171"/>
    </location>
</feature>
<evidence type="ECO:0000256" key="1">
    <source>
        <dbReference type="SAM" id="MobiDB-lite"/>
    </source>
</evidence>
<dbReference type="AlphaFoldDB" id="A0A835DW57"/>
<dbReference type="EMBL" id="JACEFO010003286">
    <property type="protein sequence ID" value="KAF8642716.1"/>
    <property type="molecule type" value="Genomic_DNA"/>
</dbReference>
<dbReference type="Gene3D" id="3.30.1490.40">
    <property type="match status" value="1"/>
</dbReference>
<protein>
    <recommendedName>
        <fullName evidence="2">GYF domain-containing protein</fullName>
    </recommendedName>
</protein>
<name>A0A835DW57_9POAL</name>
<evidence type="ECO:0000313" key="4">
    <source>
        <dbReference type="Proteomes" id="UP000636709"/>
    </source>
</evidence>
<dbReference type="SUPFAM" id="SSF55277">
    <property type="entry name" value="GYF domain"/>
    <property type="match status" value="1"/>
</dbReference>
<accession>A0A835DW57</accession>
<feature type="compositionally biased region" description="Basic and acidic residues" evidence="1">
    <location>
        <begin position="147"/>
        <end position="169"/>
    </location>
</feature>
<dbReference type="PANTHER" id="PTHR46851:SF21">
    <property type="entry name" value="OS01G0884500 PROTEIN"/>
    <property type="match status" value="1"/>
</dbReference>
<dbReference type="Proteomes" id="UP000636709">
    <property type="component" value="Unassembled WGS sequence"/>
</dbReference>
<sequence length="321" mass="35226">MAECSNQFYANQHKPDCRESARDQVTDSLNILNEESSEGWFQLLIMMFWVADVKENDSTISLSALHSALEAAGGTHQVVDPLNVHNGEPKIGRTEGVTEQAPDSLSLLNNESSEVASKQGDVTCEAPSEAHEACLGGVTLDPAQHSQLHDTRDDTPTRAMDDNQKESDRSQQVATATFKGVEIINIDSDEDEDPPTVQHRPEGMNGDVHLEQCRPVPATMNGVLQPELCEPAPSTATMNNGAVTPQQCGPARAAKNGVSPHHLMWHYIDPQGVARGPFALVQLFHWKQSGFFNDDFRVWRAGQTVEQAILLADAFRMHLNL</sequence>
<comment type="caution">
    <text evidence="3">The sequence shown here is derived from an EMBL/GenBank/DDBJ whole genome shotgun (WGS) entry which is preliminary data.</text>
</comment>
<reference evidence="3" key="1">
    <citation type="submission" date="2020-07" db="EMBL/GenBank/DDBJ databases">
        <title>Genome sequence and genetic diversity analysis of an under-domesticated orphan crop, white fonio (Digitaria exilis).</title>
        <authorList>
            <person name="Bennetzen J.L."/>
            <person name="Chen S."/>
            <person name="Ma X."/>
            <person name="Wang X."/>
            <person name="Yssel A.E.J."/>
            <person name="Chaluvadi S.R."/>
            <person name="Johnson M."/>
            <person name="Gangashetty P."/>
            <person name="Hamidou F."/>
            <person name="Sanogo M.D."/>
            <person name="Zwaenepoel A."/>
            <person name="Wallace J."/>
            <person name="Van De Peer Y."/>
            <person name="Van Deynze A."/>
        </authorList>
    </citation>
    <scope>NUCLEOTIDE SEQUENCE</scope>
    <source>
        <tissue evidence="3">Leaves</tissue>
    </source>
</reference>
<dbReference type="SMART" id="SM00444">
    <property type="entry name" value="GYF"/>
    <property type="match status" value="1"/>
</dbReference>